<feature type="domain" description="Helicase-associated" evidence="2">
    <location>
        <begin position="393"/>
        <end position="458"/>
    </location>
</feature>
<reference evidence="4" key="2">
    <citation type="submission" date="2008-08" db="EMBL/GenBank/DDBJ databases">
        <authorList>
            <consortium name="Diatom Consortium"/>
            <person name="Grigoriev I."/>
            <person name="Grimwood J."/>
            <person name="Kuo A."/>
            <person name="Otillar R.P."/>
            <person name="Salamov A."/>
            <person name="Detter J.C."/>
            <person name="Lindquist E."/>
            <person name="Shapiro H."/>
            <person name="Lucas S."/>
            <person name="Glavina del Rio T."/>
            <person name="Pitluck S."/>
            <person name="Rokhsar D."/>
            <person name="Bowler C."/>
        </authorList>
    </citation>
    <scope>GENOME REANNOTATION</scope>
    <source>
        <strain evidence="4">CCAP 1055/1</strain>
    </source>
</reference>
<dbReference type="PaxDb" id="2850-Phatr49763"/>
<dbReference type="RefSeq" id="XP_002184505.1">
    <property type="nucleotide sequence ID" value="XM_002184469.1"/>
</dbReference>
<dbReference type="Proteomes" id="UP000000759">
    <property type="component" value="Chromosome 24"/>
</dbReference>
<feature type="compositionally biased region" description="Polar residues" evidence="1">
    <location>
        <begin position="300"/>
        <end position="314"/>
    </location>
</feature>
<dbReference type="Gene3D" id="6.10.140.530">
    <property type="match status" value="2"/>
</dbReference>
<dbReference type="OrthoDB" id="48082at2759"/>
<dbReference type="InParanoid" id="B7GBT8"/>
<proteinExistence type="predicted"/>
<protein>
    <recommendedName>
        <fullName evidence="2">Helicase-associated domain-containing protein</fullName>
    </recommendedName>
</protein>
<dbReference type="eggNOG" id="ENOG502SRZD">
    <property type="taxonomic scope" value="Eukaryota"/>
</dbReference>
<dbReference type="PANTHER" id="PTHR33418">
    <property type="entry name" value="HELICASE-ASSOCIATED"/>
    <property type="match status" value="1"/>
</dbReference>
<feature type="region of interest" description="Disordered" evidence="1">
    <location>
        <begin position="288"/>
        <end position="369"/>
    </location>
</feature>
<gene>
    <name evidence="3" type="ORF">PHATRDRAFT_49763</name>
</gene>
<dbReference type="PANTHER" id="PTHR33418:SF1">
    <property type="entry name" value="HELICASE-ASSOCIATED DOMAIN-CONTAINING PROTEIN"/>
    <property type="match status" value="1"/>
</dbReference>
<dbReference type="Pfam" id="PF03457">
    <property type="entry name" value="HA"/>
    <property type="match status" value="2"/>
</dbReference>
<name>B7GBT8_PHATC</name>
<organism evidence="3 4">
    <name type="scientific">Phaeodactylum tricornutum (strain CCAP 1055/1)</name>
    <dbReference type="NCBI Taxonomy" id="556484"/>
    <lineage>
        <taxon>Eukaryota</taxon>
        <taxon>Sar</taxon>
        <taxon>Stramenopiles</taxon>
        <taxon>Ochrophyta</taxon>
        <taxon>Bacillariophyta</taxon>
        <taxon>Bacillariophyceae</taxon>
        <taxon>Bacillariophycidae</taxon>
        <taxon>Naviculales</taxon>
        <taxon>Phaeodactylaceae</taxon>
        <taxon>Phaeodactylum</taxon>
    </lineage>
</organism>
<evidence type="ECO:0000313" key="4">
    <source>
        <dbReference type="Proteomes" id="UP000000759"/>
    </source>
</evidence>
<feature type="domain" description="Helicase-associated" evidence="2">
    <location>
        <begin position="466"/>
        <end position="533"/>
    </location>
</feature>
<sequence>MERWCDHSTYGLEEDNGNRSSTLEGGESERPSISEGAESEHFPFFHDTLTFARITEGMGHILPYASQSGQVAGEEQSAYSLSPYVPYPPRNYVRRDCEEDDVGRRPRVRRCLDLNKGVNLTSPKRFSISQDPFLSKNHPSSLSDGEETSQHSRKAAGIALEEDAVGDIFSSRSIRAQYGSDPMQMKVRSPRYLPEPKSPLVHSQHSTPSSHRHPGSHLYQSPGFSGNFAYSSYQMASPHSYFQRRYPMVASHPFSDNTGTPGIFMSQLPCPVYSPPQYPPQPFIPQQSVHSDTPVDANRMDNSGCTATGSSPNRTLPFPNPSLSLAIPPSPIRLRQKPPGKLNPVRRSARSESKIREVRTRTSSGESTSQAAGLCAAEVATAGSVRAKAAIVTWYDRLDDLRRFRKEFGDCNVPQKYEPNRALGIWVNKQRMEKKKLDRGERSSMTTERLQALQSVGFQWAKLKGDVSWNQKYTELLEYRSVFGDCNVPTKYRTNPALGRWVSTQRSQFKEFQAGLVTHITDQRISHLEKIGFRWSMMEEEEENNCTNENSLRDGSEADAIFSRSMRVEKVKRWQYDKSRTSTRHSSINRVTSV</sequence>
<evidence type="ECO:0000259" key="2">
    <source>
        <dbReference type="Pfam" id="PF03457"/>
    </source>
</evidence>
<feature type="compositionally biased region" description="Basic and acidic residues" evidence="1">
    <location>
        <begin position="27"/>
        <end position="39"/>
    </location>
</feature>
<reference evidence="3 4" key="1">
    <citation type="journal article" date="2008" name="Nature">
        <title>The Phaeodactylum genome reveals the evolutionary history of diatom genomes.</title>
        <authorList>
            <person name="Bowler C."/>
            <person name="Allen A.E."/>
            <person name="Badger J.H."/>
            <person name="Grimwood J."/>
            <person name="Jabbari K."/>
            <person name="Kuo A."/>
            <person name="Maheswari U."/>
            <person name="Martens C."/>
            <person name="Maumus F."/>
            <person name="Otillar R.P."/>
            <person name="Rayko E."/>
            <person name="Salamov A."/>
            <person name="Vandepoele K."/>
            <person name="Beszteri B."/>
            <person name="Gruber A."/>
            <person name="Heijde M."/>
            <person name="Katinka M."/>
            <person name="Mock T."/>
            <person name="Valentin K."/>
            <person name="Verret F."/>
            <person name="Berges J.A."/>
            <person name="Brownlee C."/>
            <person name="Cadoret J.P."/>
            <person name="Chiovitti A."/>
            <person name="Choi C.J."/>
            <person name="Coesel S."/>
            <person name="De Martino A."/>
            <person name="Detter J.C."/>
            <person name="Durkin C."/>
            <person name="Falciatore A."/>
            <person name="Fournet J."/>
            <person name="Haruta M."/>
            <person name="Huysman M.J."/>
            <person name="Jenkins B.D."/>
            <person name="Jiroutova K."/>
            <person name="Jorgensen R.E."/>
            <person name="Joubert Y."/>
            <person name="Kaplan A."/>
            <person name="Kroger N."/>
            <person name="Kroth P.G."/>
            <person name="La Roche J."/>
            <person name="Lindquist E."/>
            <person name="Lommer M."/>
            <person name="Martin-Jezequel V."/>
            <person name="Lopez P.J."/>
            <person name="Lucas S."/>
            <person name="Mangogna M."/>
            <person name="McGinnis K."/>
            <person name="Medlin L.K."/>
            <person name="Montsant A."/>
            <person name="Oudot-Le Secq M.P."/>
            <person name="Napoli C."/>
            <person name="Obornik M."/>
            <person name="Parker M.S."/>
            <person name="Petit J.L."/>
            <person name="Porcel B.M."/>
            <person name="Poulsen N."/>
            <person name="Robison M."/>
            <person name="Rychlewski L."/>
            <person name="Rynearson T.A."/>
            <person name="Schmutz J."/>
            <person name="Shapiro H."/>
            <person name="Siaut M."/>
            <person name="Stanley M."/>
            <person name="Sussman M.R."/>
            <person name="Taylor A.R."/>
            <person name="Vardi A."/>
            <person name="von Dassow P."/>
            <person name="Vyverman W."/>
            <person name="Willis A."/>
            <person name="Wyrwicz L.S."/>
            <person name="Rokhsar D.S."/>
            <person name="Weissenbach J."/>
            <person name="Armbrust E.V."/>
            <person name="Green B.R."/>
            <person name="Van de Peer Y."/>
            <person name="Grigoriev I.V."/>
        </authorList>
    </citation>
    <scope>NUCLEOTIDE SEQUENCE [LARGE SCALE GENOMIC DNA]</scope>
    <source>
        <strain evidence="3 4">CCAP 1055/1</strain>
    </source>
</reference>
<dbReference type="EMBL" id="CM000626">
    <property type="protein sequence ID" value="EEC43904.1"/>
    <property type="molecule type" value="Genomic_DNA"/>
</dbReference>
<dbReference type="HOGENOM" id="CLU_346307_0_0_1"/>
<feature type="region of interest" description="Disordered" evidence="1">
    <location>
        <begin position="1"/>
        <end position="39"/>
    </location>
</feature>
<feature type="compositionally biased region" description="Polar residues" evidence="1">
    <location>
        <begin position="123"/>
        <end position="143"/>
    </location>
</feature>
<feature type="region of interest" description="Disordered" evidence="1">
    <location>
        <begin position="123"/>
        <end position="154"/>
    </location>
</feature>
<dbReference type="AlphaFoldDB" id="B7GBT8"/>
<feature type="region of interest" description="Disordered" evidence="1">
    <location>
        <begin position="179"/>
        <end position="220"/>
    </location>
</feature>
<keyword evidence="4" id="KW-1185">Reference proteome</keyword>
<dbReference type="KEGG" id="pti:PHATRDRAFT_49763"/>
<dbReference type="GeneID" id="7198346"/>
<evidence type="ECO:0000313" key="3">
    <source>
        <dbReference type="EMBL" id="EEC43904.1"/>
    </source>
</evidence>
<evidence type="ECO:0000256" key="1">
    <source>
        <dbReference type="SAM" id="MobiDB-lite"/>
    </source>
</evidence>
<accession>B7GBT8</accession>
<feature type="compositionally biased region" description="Basic and acidic residues" evidence="1">
    <location>
        <begin position="349"/>
        <end position="360"/>
    </location>
</feature>
<dbReference type="InterPro" id="IPR005114">
    <property type="entry name" value="Helicase_assoc"/>
</dbReference>